<dbReference type="InterPro" id="IPR013373">
    <property type="entry name" value="Flagellin/pilin_N_arc"/>
</dbReference>
<evidence type="ECO:0000313" key="4">
    <source>
        <dbReference type="Proteomes" id="UP001595660"/>
    </source>
</evidence>
<gene>
    <name evidence="3" type="ORF">ACFOKC_06800</name>
</gene>
<organism evidence="3 4">
    <name type="scientific">Halobacterium litoreum</name>
    <dbReference type="NCBI Taxonomy" id="2039234"/>
    <lineage>
        <taxon>Archaea</taxon>
        <taxon>Methanobacteriati</taxon>
        <taxon>Methanobacteriota</taxon>
        <taxon>Stenosarchaea group</taxon>
        <taxon>Halobacteria</taxon>
        <taxon>Halobacteriales</taxon>
        <taxon>Halobacteriaceae</taxon>
        <taxon>Halobacterium</taxon>
    </lineage>
</organism>
<dbReference type="AlphaFoldDB" id="A0ABD5NE02"/>
<dbReference type="RefSeq" id="WP_232571442.1">
    <property type="nucleotide sequence ID" value="NZ_CP089466.1"/>
</dbReference>
<protein>
    <submittedName>
        <fullName evidence="3">Type IV pilin</fullName>
    </submittedName>
</protein>
<comment type="caution">
    <text evidence="3">The sequence shown here is derived from an EMBL/GenBank/DDBJ whole genome shotgun (WGS) entry which is preliminary data.</text>
</comment>
<name>A0ABD5NE02_9EURY</name>
<feature type="domain" description="Archaeal Type IV pilin N-terminal" evidence="2">
    <location>
        <begin position="16"/>
        <end position="74"/>
    </location>
</feature>
<accession>A0ABD5NE02</accession>
<feature type="transmembrane region" description="Helical" evidence="1">
    <location>
        <begin position="20"/>
        <end position="45"/>
    </location>
</feature>
<evidence type="ECO:0000313" key="3">
    <source>
        <dbReference type="EMBL" id="MFC3477431.1"/>
    </source>
</evidence>
<dbReference type="Pfam" id="PF07790">
    <property type="entry name" value="Pilin_N"/>
    <property type="match status" value="1"/>
</dbReference>
<evidence type="ECO:0000256" key="1">
    <source>
        <dbReference type="SAM" id="Phobius"/>
    </source>
</evidence>
<keyword evidence="1" id="KW-0812">Transmembrane</keyword>
<keyword evidence="1" id="KW-1133">Transmembrane helix</keyword>
<keyword evidence="4" id="KW-1185">Reference proteome</keyword>
<dbReference type="GeneID" id="69116642"/>
<evidence type="ECO:0000259" key="2">
    <source>
        <dbReference type="Pfam" id="PF07790"/>
    </source>
</evidence>
<dbReference type="Proteomes" id="UP001595660">
    <property type="component" value="Unassembled WGS sequence"/>
</dbReference>
<dbReference type="EMBL" id="JBHRWN010000002">
    <property type="protein sequence ID" value="MFC3477431.1"/>
    <property type="molecule type" value="Genomic_DNA"/>
</dbReference>
<keyword evidence="1" id="KW-0472">Membrane</keyword>
<reference evidence="3 4" key="1">
    <citation type="journal article" date="2019" name="Int. J. Syst. Evol. Microbiol.">
        <title>The Global Catalogue of Microorganisms (GCM) 10K type strain sequencing project: providing services to taxonomists for standard genome sequencing and annotation.</title>
        <authorList>
            <consortium name="The Broad Institute Genomics Platform"/>
            <consortium name="The Broad Institute Genome Sequencing Center for Infectious Disease"/>
            <person name="Wu L."/>
            <person name="Ma J."/>
        </authorList>
    </citation>
    <scope>NUCLEOTIDE SEQUENCE [LARGE SCALE GENOMIC DNA]</scope>
    <source>
        <strain evidence="3 4">CGMCC 1.12562</strain>
    </source>
</reference>
<dbReference type="InterPro" id="IPR012859">
    <property type="entry name" value="Pilin_N_archaeal"/>
</dbReference>
<dbReference type="NCBIfam" id="TIGR02537">
    <property type="entry name" value="arch_flag_Nterm"/>
    <property type="match status" value="1"/>
</dbReference>
<proteinExistence type="predicted"/>
<sequence>MKDKISLFDLPDDDDRGVSPVIGVILMVAITVILAAVIASFVLGFGGSVSSNASAGVDISPDESNTGNVTVSVVSKGDDTLRVSCVDSGGSELNSTSSVGGSMSCAEGSNVVAVGNDNANNATIRTDI</sequence>